<dbReference type="PANTHER" id="PTHR45994">
    <property type="entry name" value="FI21225P1"/>
    <property type="match status" value="1"/>
</dbReference>
<sequence length="820" mass="88823">MSPNEDVSSKLSTLLSQVDDASRINELSKAAALLREASQLAPQDEDIKRRWVSLQQREAGNSESLTTIKTYIESREEDARNTAIQALSKKQLTPVEASEAFDLLLGSSSDLPSLDEVLSTLLGRQIEVRRLVAKKVSTSATEAFEQLSPCGDETFRAFTGLLFDKSLWPNKDAQQTAQQDLFRLCIASLIDAGVERPDRLMKAVARQLAVQPENVVSLIDEDVFDIVLSELDIRHDNSLRSQAMVAMSRLLEVSKEDGEKLFASFVTNHVAKKTNDDLIMAFSAASSVFPVLPAVASRLFLTEGFVQGLVPHLERNSEAAASGKKKSKSLEQAALELLSAACVDKSCRELIRKYCSDWLQSVSEERNGVQEALAALVLAKINEESVDQVTDKLSGLVMGGDNERDQAVEGLAYTSLQPKVKEKIASNNALLTELISVLKDRPTAAFGALTVLSNLTAYRKPQSEESKKMSQLKAYANSSKPAPEDPLDDDKNVTVRCKSVLDKDVIPALVARCKQSTSPAIIALVVRILLSLAKEQKHRASMAQQGATRLLLQIIERTSQTDKSTSEASLIERTASHALARLLISINPAHVFTSGLPVTSAVSSLLPLLTADHTNDNNNTSERDLLPTFETLLALTNLASMSDPTAADLLTRSATPQIEDLLFSTHPLIQRATVELLCNLMAHPSGVSLFVLTDSADAKRRLHILFALTTSGDLGTRRAAGGALAMLTEWDLAQDAVVSAPEGKGVKAVLALCGDEESEEVRHRGFVCLSNLVQGPGGVGEKAVKVVRELKGQEVLTGAMKRSRNPEVLGVGVEVLKVLV</sequence>
<dbReference type="GO" id="GO:0051879">
    <property type="term" value="F:Hsp90 protein binding"/>
    <property type="evidence" value="ECO:0007669"/>
    <property type="project" value="TreeGrafter"/>
</dbReference>
<organism evidence="5 6">
    <name type="scientific">Hortaea werneckii</name>
    <name type="common">Black yeast</name>
    <name type="synonym">Cladosporium werneckii</name>
    <dbReference type="NCBI Taxonomy" id="91943"/>
    <lineage>
        <taxon>Eukaryota</taxon>
        <taxon>Fungi</taxon>
        <taxon>Dikarya</taxon>
        <taxon>Ascomycota</taxon>
        <taxon>Pezizomycotina</taxon>
        <taxon>Dothideomycetes</taxon>
        <taxon>Dothideomycetidae</taxon>
        <taxon>Mycosphaerellales</taxon>
        <taxon>Teratosphaeriaceae</taxon>
        <taxon>Hortaea</taxon>
    </lineage>
</organism>
<comment type="caution">
    <text evidence="5">The sequence shown here is derived from an EMBL/GenBank/DDBJ whole genome shotgun (WGS) entry which is preliminary data.</text>
</comment>
<reference evidence="5 6" key="1">
    <citation type="journal article" date="2018" name="BMC Genomics">
        <title>Genomic evidence for intraspecific hybridization in a clonal and extremely halotolerant yeast.</title>
        <authorList>
            <person name="Gostincar C."/>
            <person name="Stajich J.E."/>
            <person name="Zupancic J."/>
            <person name="Zalar P."/>
            <person name="Gunde-Cimerman N."/>
        </authorList>
    </citation>
    <scope>NUCLEOTIDE SEQUENCE [LARGE SCALE GENOMIC DNA]</scope>
    <source>
        <strain evidence="5 6">EXF-10513</strain>
    </source>
</reference>
<evidence type="ECO:0000259" key="4">
    <source>
        <dbReference type="Pfam" id="PF11701"/>
    </source>
</evidence>
<protein>
    <recommendedName>
        <fullName evidence="4">UNC-45/Cro1/She4 central domain-containing protein</fullName>
    </recommendedName>
</protein>
<gene>
    <name evidence="5" type="ORF">D0864_10182</name>
</gene>
<name>A0A3M7EAE1_HORWE</name>
<dbReference type="Pfam" id="PF11701">
    <property type="entry name" value="UNC45-central"/>
    <property type="match status" value="1"/>
</dbReference>
<proteinExistence type="predicted"/>
<dbReference type="Gene3D" id="1.25.10.10">
    <property type="entry name" value="Leucine-rich Repeat Variant"/>
    <property type="match status" value="1"/>
</dbReference>
<accession>A0A3M7EAE1</accession>
<dbReference type="Gene3D" id="1.25.10.100">
    <property type="match status" value="1"/>
</dbReference>
<evidence type="ECO:0000313" key="5">
    <source>
        <dbReference type="EMBL" id="RMY73615.1"/>
    </source>
</evidence>
<keyword evidence="2" id="KW-0963">Cytoplasm</keyword>
<evidence type="ECO:0000256" key="2">
    <source>
        <dbReference type="ARBA" id="ARBA00022490"/>
    </source>
</evidence>
<dbReference type="Proteomes" id="UP000269539">
    <property type="component" value="Unassembled WGS sequence"/>
</dbReference>
<evidence type="ECO:0000313" key="6">
    <source>
        <dbReference type="Proteomes" id="UP000269539"/>
    </source>
</evidence>
<dbReference type="InterPro" id="IPR024660">
    <property type="entry name" value="UCS_central_dom"/>
</dbReference>
<feature type="region of interest" description="Disordered" evidence="3">
    <location>
        <begin position="462"/>
        <end position="491"/>
    </location>
</feature>
<comment type="subcellular location">
    <subcellularLocation>
        <location evidence="1">Cytoplasm</location>
    </subcellularLocation>
</comment>
<dbReference type="VEuPathDB" id="FungiDB:BTJ68_12095"/>
<evidence type="ECO:0000256" key="3">
    <source>
        <dbReference type="SAM" id="MobiDB-lite"/>
    </source>
</evidence>
<dbReference type="SUPFAM" id="SSF48371">
    <property type="entry name" value="ARM repeat"/>
    <property type="match status" value="2"/>
</dbReference>
<evidence type="ECO:0000256" key="1">
    <source>
        <dbReference type="ARBA" id="ARBA00004496"/>
    </source>
</evidence>
<dbReference type="EMBL" id="QWIO01001346">
    <property type="protein sequence ID" value="RMY73615.1"/>
    <property type="molecule type" value="Genomic_DNA"/>
</dbReference>
<dbReference type="InterPro" id="IPR011989">
    <property type="entry name" value="ARM-like"/>
</dbReference>
<dbReference type="PANTHER" id="PTHR45994:SF1">
    <property type="entry name" value="FI21225P1"/>
    <property type="match status" value="1"/>
</dbReference>
<dbReference type="InterPro" id="IPR016024">
    <property type="entry name" value="ARM-type_fold"/>
</dbReference>
<feature type="domain" description="UNC-45/Cro1/She4 central" evidence="4">
    <location>
        <begin position="223"/>
        <end position="381"/>
    </location>
</feature>
<dbReference type="GO" id="GO:0005737">
    <property type="term" value="C:cytoplasm"/>
    <property type="evidence" value="ECO:0007669"/>
    <property type="project" value="UniProtKB-SubCell"/>
</dbReference>
<dbReference type="AlphaFoldDB" id="A0A3M7EAE1"/>